<evidence type="ECO:0000259" key="1">
    <source>
        <dbReference type="PROSITE" id="PS51186"/>
    </source>
</evidence>
<dbReference type="Gene3D" id="3.40.630.30">
    <property type="match status" value="1"/>
</dbReference>
<dbReference type="EMBL" id="STGT01000004">
    <property type="protein sequence ID" value="THV12845.1"/>
    <property type="molecule type" value="Genomic_DNA"/>
</dbReference>
<evidence type="ECO:0000313" key="3">
    <source>
        <dbReference type="Proteomes" id="UP000309667"/>
    </source>
</evidence>
<dbReference type="SUPFAM" id="SSF55729">
    <property type="entry name" value="Acyl-CoA N-acyltransferases (Nat)"/>
    <property type="match status" value="1"/>
</dbReference>
<dbReference type="Pfam" id="PF00583">
    <property type="entry name" value="Acetyltransf_1"/>
    <property type="match status" value="1"/>
</dbReference>
<dbReference type="InterPro" id="IPR016181">
    <property type="entry name" value="Acyl_CoA_acyltransferase"/>
</dbReference>
<feature type="domain" description="N-acetyltransferase" evidence="1">
    <location>
        <begin position="1"/>
        <end position="98"/>
    </location>
</feature>
<dbReference type="InterPro" id="IPR000182">
    <property type="entry name" value="GNAT_dom"/>
</dbReference>
<proteinExistence type="predicted"/>
<dbReference type="PROSITE" id="PS51186">
    <property type="entry name" value="GNAT"/>
    <property type="match status" value="1"/>
</dbReference>
<evidence type="ECO:0000313" key="2">
    <source>
        <dbReference type="EMBL" id="THV12845.1"/>
    </source>
</evidence>
<dbReference type="RefSeq" id="WP_136559635.1">
    <property type="nucleotide sequence ID" value="NZ_STGT01000004.1"/>
</dbReference>
<organism evidence="2 3">
    <name type="scientific">Rhizobium rhizophilum</name>
    <dbReference type="NCBI Taxonomy" id="1850373"/>
    <lineage>
        <taxon>Bacteria</taxon>
        <taxon>Pseudomonadati</taxon>
        <taxon>Pseudomonadota</taxon>
        <taxon>Alphaproteobacteria</taxon>
        <taxon>Hyphomicrobiales</taxon>
        <taxon>Rhizobiaceae</taxon>
        <taxon>Rhizobium/Agrobacterium group</taxon>
        <taxon>Rhizobium</taxon>
    </lineage>
</organism>
<protein>
    <submittedName>
        <fullName evidence="2">GNAT family N-acetyltransferase</fullName>
    </submittedName>
</protein>
<reference evidence="2 3" key="1">
    <citation type="submission" date="2019-04" db="EMBL/GenBank/DDBJ databases">
        <title>Genome sequence of strain 7209-2.</title>
        <authorList>
            <person name="Gao J."/>
            <person name="Sun J."/>
        </authorList>
    </citation>
    <scope>NUCLEOTIDE SEQUENCE [LARGE SCALE GENOMIC DNA]</scope>
    <source>
        <strain evidence="2 3">7209-2</strain>
    </source>
</reference>
<name>A0ABY2QT28_9HYPH</name>
<sequence length="98" mass="10904">MYVAAQFVALDSQGRGLGRMLLRAVAVEAASPGLAFVGELSKSWNKPAQDFYRNLRAIHEPAVGHALFGEALIRLFENRNSYTGRARSRRFCPHNSLE</sequence>
<accession>A0ABY2QT28</accession>
<keyword evidence="3" id="KW-1185">Reference proteome</keyword>
<dbReference type="Proteomes" id="UP000309667">
    <property type="component" value="Unassembled WGS sequence"/>
</dbReference>
<gene>
    <name evidence="2" type="ORF">E9677_18225</name>
</gene>
<comment type="caution">
    <text evidence="2">The sequence shown here is derived from an EMBL/GenBank/DDBJ whole genome shotgun (WGS) entry which is preliminary data.</text>
</comment>